<keyword evidence="2" id="KW-1185">Reference proteome</keyword>
<dbReference type="Proteomes" id="UP000198744">
    <property type="component" value="Unassembled WGS sequence"/>
</dbReference>
<proteinExistence type="predicted"/>
<dbReference type="OrthoDB" id="4607277at2"/>
<evidence type="ECO:0000313" key="2">
    <source>
        <dbReference type="Proteomes" id="UP000198744"/>
    </source>
</evidence>
<dbReference type="AlphaFoldDB" id="A0A1H7U9S5"/>
<protein>
    <submittedName>
        <fullName evidence="1">Uncharacterized protein</fullName>
    </submittedName>
</protein>
<organism evidence="1 2">
    <name type="scientific">Syntrophus gentianae</name>
    <dbReference type="NCBI Taxonomy" id="43775"/>
    <lineage>
        <taxon>Bacteria</taxon>
        <taxon>Pseudomonadati</taxon>
        <taxon>Thermodesulfobacteriota</taxon>
        <taxon>Syntrophia</taxon>
        <taxon>Syntrophales</taxon>
        <taxon>Syntrophaceae</taxon>
        <taxon>Syntrophus</taxon>
    </lineage>
</organism>
<dbReference type="EMBL" id="FOBS01000001">
    <property type="protein sequence ID" value="SEL93753.1"/>
    <property type="molecule type" value="Genomic_DNA"/>
</dbReference>
<sequence length="524" mass="55180">MAFVSLKDEAKKIVGIETQPVYFGKVEVPPVAVFVVPPEVISLSEEGHEIAISWKAAEGAAKATVTSASLKLAAALVQRPVNATVSQEGAHRILKFGASVTVTRLVFTGLKIPAEGESGEIPLRQTSDLPADRRLVVSAADAAGNYYPMATAPASPQREMLPAPVGTAQFASSTLSFTGIKTDRIRLSLVSGGFPEDYEPKAFEVGSITAYADFGPTDCRVVDGADKALWSFPGELPATLPPAEIDLKIPLETALNDALSKGEAPAAVFRIQGGAEGKAQLWKGAFRGRLLQTVPGITTVELAGEPLPLPCFTSLPAEVPTAAVGDLTLRYSGIRLCAELNDAVPVRAASGTIVGSADVVRPLPSAHLEGLPLARIGLIGRAPQKCELALRLVRLVNGFPAETIGTETVMTVEPSPSFGLEWCTPKRVDTGGDSLGMAVRAVSGQFFWVKGDEDPLVKIAVYDDKPALQPVTLGGETLVQAGAEEIHLPGFSFPTAPFAGASPLLESLLFLTVDLSDLELRYDR</sequence>
<reference evidence="1 2" key="1">
    <citation type="submission" date="2016-10" db="EMBL/GenBank/DDBJ databases">
        <authorList>
            <person name="de Groot N.N."/>
        </authorList>
    </citation>
    <scope>NUCLEOTIDE SEQUENCE [LARGE SCALE GENOMIC DNA]</scope>
    <source>
        <strain evidence="1 2">DSM 8423</strain>
    </source>
</reference>
<accession>A0A1H7U9S5</accession>
<name>A0A1H7U9S5_9BACT</name>
<dbReference type="STRING" id="43775.SAMN04489760_10160"/>
<gene>
    <name evidence="1" type="ORF">SAMN04489760_10160</name>
</gene>
<evidence type="ECO:0000313" key="1">
    <source>
        <dbReference type="EMBL" id="SEL93753.1"/>
    </source>
</evidence>
<dbReference type="RefSeq" id="WP_093881783.1">
    <property type="nucleotide sequence ID" value="NZ_FOBS01000001.1"/>
</dbReference>